<dbReference type="AlphaFoldDB" id="A0A2H0BWC5"/>
<protein>
    <recommendedName>
        <fullName evidence="4">Sortase</fullName>
    </recommendedName>
</protein>
<dbReference type="SUPFAM" id="SSF63817">
    <property type="entry name" value="Sortase"/>
    <property type="match status" value="1"/>
</dbReference>
<dbReference type="InterPro" id="IPR042003">
    <property type="entry name" value="Sortase_E"/>
</dbReference>
<keyword evidence="1" id="KW-0378">Hydrolase</keyword>
<dbReference type="EMBL" id="PCTA01000011">
    <property type="protein sequence ID" value="PIP61849.1"/>
    <property type="molecule type" value="Genomic_DNA"/>
</dbReference>
<dbReference type="NCBIfam" id="TIGR01076">
    <property type="entry name" value="sortase_fam"/>
    <property type="match status" value="1"/>
</dbReference>
<organism evidence="2 3">
    <name type="scientific">Candidatus Roizmanbacteria bacterium CG22_combo_CG10-13_8_21_14_all_38_20</name>
    <dbReference type="NCBI Taxonomy" id="1974862"/>
    <lineage>
        <taxon>Bacteria</taxon>
        <taxon>Candidatus Roizmaniibacteriota</taxon>
    </lineage>
</organism>
<dbReference type="InterPro" id="IPR023365">
    <property type="entry name" value="Sortase_dom-sf"/>
</dbReference>
<gene>
    <name evidence="2" type="ORF">COW99_01895</name>
</gene>
<accession>A0A2H0BWC5</accession>
<reference evidence="2 3" key="1">
    <citation type="submission" date="2017-09" db="EMBL/GenBank/DDBJ databases">
        <title>Depth-based differentiation of microbial function through sediment-hosted aquifers and enrichment of novel symbionts in the deep terrestrial subsurface.</title>
        <authorList>
            <person name="Probst A.J."/>
            <person name="Ladd B."/>
            <person name="Jarett J.K."/>
            <person name="Geller-Mcgrath D.E."/>
            <person name="Sieber C.M."/>
            <person name="Emerson J.B."/>
            <person name="Anantharaman K."/>
            <person name="Thomas B.C."/>
            <person name="Malmstrom R."/>
            <person name="Stieglmeier M."/>
            <person name="Klingl A."/>
            <person name="Woyke T."/>
            <person name="Ryan C.M."/>
            <person name="Banfield J.F."/>
        </authorList>
    </citation>
    <scope>NUCLEOTIDE SEQUENCE [LARGE SCALE GENOMIC DNA]</scope>
    <source>
        <strain evidence="2">CG22_combo_CG10-13_8_21_14_all_38_20</strain>
    </source>
</reference>
<name>A0A2H0BWC5_9BACT</name>
<evidence type="ECO:0000313" key="3">
    <source>
        <dbReference type="Proteomes" id="UP000231246"/>
    </source>
</evidence>
<dbReference type="GO" id="GO:0016787">
    <property type="term" value="F:hydrolase activity"/>
    <property type="evidence" value="ECO:0007669"/>
    <property type="project" value="UniProtKB-KW"/>
</dbReference>
<dbReference type="Proteomes" id="UP000231246">
    <property type="component" value="Unassembled WGS sequence"/>
</dbReference>
<dbReference type="Gene3D" id="2.40.260.10">
    <property type="entry name" value="Sortase"/>
    <property type="match status" value="1"/>
</dbReference>
<evidence type="ECO:0000313" key="2">
    <source>
        <dbReference type="EMBL" id="PIP61849.1"/>
    </source>
</evidence>
<evidence type="ECO:0008006" key="4">
    <source>
        <dbReference type="Google" id="ProtNLM"/>
    </source>
</evidence>
<comment type="caution">
    <text evidence="2">The sequence shown here is derived from an EMBL/GenBank/DDBJ whole genome shotgun (WGS) entry which is preliminary data.</text>
</comment>
<dbReference type="CDD" id="cd05830">
    <property type="entry name" value="Sortase_E"/>
    <property type="match status" value="1"/>
</dbReference>
<proteinExistence type="predicted"/>
<sequence length="250" mass="28260">MNHIVGYKNRFMQIIGHEEKRKFLIMRTVGNFLVLFALYGVAATFAPIAFAQVGYYYRSYTGVEYRVEGDLIVRSYEESSSNPIAKLLSNAQPSEQRVSPTSTDFGIVIPKIGANSNVVANVDAGNEKEYQDALQIGVAHAAGTAFPGAKEGNRKTYLFAHSTDNWWNINRYNAIFFLLKELEPGDEIDIFYNNRRYVYETVEIRTVEADDVQYLVEPSDEEVLILQTCWPPGTTLKRLLVIAKPIANLE</sequence>
<dbReference type="Pfam" id="PF04203">
    <property type="entry name" value="Sortase"/>
    <property type="match status" value="1"/>
</dbReference>
<evidence type="ECO:0000256" key="1">
    <source>
        <dbReference type="ARBA" id="ARBA00022801"/>
    </source>
</evidence>
<dbReference type="InterPro" id="IPR005754">
    <property type="entry name" value="Sortase"/>
</dbReference>